<dbReference type="OrthoDB" id="5864015at2759"/>
<evidence type="ECO:0000313" key="4">
    <source>
        <dbReference type="WBParaSite" id="Bm8971.1"/>
    </source>
</evidence>
<accession>A0A4E9F1A1</accession>
<dbReference type="PANTHER" id="PTHR22954">
    <property type="entry name" value="RETROVIRAL PROTEASE-RELATED"/>
    <property type="match status" value="1"/>
</dbReference>
<evidence type="ECO:0000313" key="3">
    <source>
        <dbReference type="Proteomes" id="UP000006672"/>
    </source>
</evidence>
<dbReference type="KEGG" id="bmy:BM_BM8971"/>
<reference evidence="2" key="2">
    <citation type="submission" date="2019-04" db="EMBL/GenBank/DDBJ databases">
        <authorList>
            <person name="Howe K."/>
            <person name="Paulini M."/>
            <person name="Williams G."/>
        </authorList>
    </citation>
    <scope>NUCLEOTIDE SEQUENCE [LARGE SCALE GENOMIC DNA]</scope>
    <source>
        <strain evidence="2">FR3</strain>
    </source>
</reference>
<proteinExistence type="predicted"/>
<dbReference type="EMBL" id="CAAKNF010000196">
    <property type="protein sequence ID" value="VIO89532.1"/>
    <property type="molecule type" value="Genomic_DNA"/>
</dbReference>
<dbReference type="WBParaSite" id="Bm8971.1">
    <property type="protein sequence ID" value="Bm8971.1"/>
    <property type="gene ID" value="WBGene00229232"/>
</dbReference>
<dbReference type="Proteomes" id="UP000006672">
    <property type="component" value="Unassembled WGS sequence"/>
</dbReference>
<evidence type="ECO:0000313" key="2">
    <source>
        <dbReference type="EMBL" id="VIO89532.1"/>
    </source>
</evidence>
<evidence type="ECO:0000256" key="1">
    <source>
        <dbReference type="SAM" id="MobiDB-lite"/>
    </source>
</evidence>
<organism evidence="2">
    <name type="scientific">Brugia malayi</name>
    <name type="common">Filarial nematode worm</name>
    <dbReference type="NCBI Taxonomy" id="6279"/>
    <lineage>
        <taxon>Eukaryota</taxon>
        <taxon>Metazoa</taxon>
        <taxon>Ecdysozoa</taxon>
        <taxon>Nematoda</taxon>
        <taxon>Chromadorea</taxon>
        <taxon>Rhabditida</taxon>
        <taxon>Spirurina</taxon>
        <taxon>Spiruromorpha</taxon>
        <taxon>Filarioidea</taxon>
        <taxon>Onchocercidae</taxon>
        <taxon>Brugia</taxon>
    </lineage>
</organism>
<dbReference type="Pfam" id="PF03564">
    <property type="entry name" value="DUF1759"/>
    <property type="match status" value="1"/>
</dbReference>
<sequence length="283" mass="32968">MSSNIIASIQPAKERLANLLKEINLMEIKSPESNLTNKQAKKEIKFTLASNINVILPHLSLPTFDGDPRQWRQFWNSFKAAFHTQAIPQIRKLNYLYSCLKGKALQAISGYDIAPENYEVIRKLLNEKYGDHSIVTTLLYNELQSIKRNEREWIGTIENIERVLRQLEALGESLEHSNIEILIESELPSWILNKIYRRKKDMHWSILKLRNFLTSLVNVNEQIRNCQHSLTQTNIKYTTTKPEQKQRYNPGGTSALSTTKNNQNLSKITIKKRRPCVFYCRCH</sequence>
<reference evidence="3" key="1">
    <citation type="journal article" date="2007" name="Science">
        <title>Draft genome of the filarial nematode parasite Brugia malayi.</title>
        <authorList>
            <person name="Ghedin E."/>
            <person name="Wang S."/>
            <person name="Spiro D."/>
            <person name="Caler E."/>
            <person name="Zhao Q."/>
            <person name="Crabtree J."/>
            <person name="Allen J.E."/>
            <person name="Delcher A.L."/>
            <person name="Guiliano D.B."/>
            <person name="Miranda-Saavedra D."/>
            <person name="Angiuoli S.V."/>
            <person name="Creasy T."/>
            <person name="Amedeo P."/>
            <person name="Haas B."/>
            <person name="El-Sayed N.M."/>
            <person name="Wortman J.R."/>
            <person name="Feldblyum T."/>
            <person name="Tallon L."/>
            <person name="Schatz M."/>
            <person name="Shumway M."/>
            <person name="Koo H."/>
            <person name="Salzberg S.L."/>
            <person name="Schobel S."/>
            <person name="Pertea M."/>
            <person name="Pop M."/>
            <person name="White O."/>
            <person name="Barton G.J."/>
            <person name="Carlow C.K."/>
            <person name="Crawford M.J."/>
            <person name="Daub J."/>
            <person name="Dimmic M.W."/>
            <person name="Estes C.F."/>
            <person name="Foster J.M."/>
            <person name="Ganatra M."/>
            <person name="Gregory W.F."/>
            <person name="Johnson N.M."/>
            <person name="Jin J."/>
            <person name="Komuniecki R."/>
            <person name="Korf I."/>
            <person name="Kumar S."/>
            <person name="Laney S."/>
            <person name="Li B.W."/>
            <person name="Li W."/>
            <person name="Lindblom T.H."/>
            <person name="Lustigman S."/>
            <person name="Ma D."/>
            <person name="Maina C.V."/>
            <person name="Martin D.M."/>
            <person name="McCarter J.P."/>
            <person name="McReynolds L."/>
            <person name="Mitreva M."/>
            <person name="Nutman T.B."/>
            <person name="Parkinson J."/>
            <person name="Peregrin-Alvarez J.M."/>
            <person name="Poole C."/>
            <person name="Ren Q."/>
            <person name="Saunders L."/>
            <person name="Sluder A.E."/>
            <person name="Smith K."/>
            <person name="Stanke M."/>
            <person name="Unnasch T.R."/>
            <person name="Ware J."/>
            <person name="Wei A.D."/>
            <person name="Weil G."/>
            <person name="Williams D.J."/>
            <person name="Zhang Y."/>
            <person name="Williams S.A."/>
            <person name="Fraser-Liggett C."/>
            <person name="Slatko B."/>
            <person name="Blaxter M.L."/>
            <person name="Scott A.L."/>
        </authorList>
    </citation>
    <scope>NUCLEOTIDE SEQUENCE</scope>
    <source>
        <strain evidence="3">FR3</strain>
    </source>
</reference>
<accession>A0A8L7TK96</accession>
<evidence type="ECO:0008006" key="5">
    <source>
        <dbReference type="Google" id="ProtNLM"/>
    </source>
</evidence>
<dbReference type="CTD" id="6098127"/>
<protein>
    <recommendedName>
        <fullName evidence="5">Gag protein</fullName>
    </recommendedName>
</protein>
<feature type="region of interest" description="Disordered" evidence="1">
    <location>
        <begin position="241"/>
        <end position="260"/>
    </location>
</feature>
<keyword evidence="3" id="KW-1185">Reference proteome</keyword>
<name>A0A4E9F1A1_BRUMA</name>
<feature type="compositionally biased region" description="Polar residues" evidence="1">
    <location>
        <begin position="251"/>
        <end position="260"/>
    </location>
</feature>
<reference evidence="4" key="3">
    <citation type="submission" date="2022-04" db="UniProtKB">
        <authorList>
            <consortium name="WormBaseParasite"/>
        </authorList>
    </citation>
    <scope>IDENTIFICATION</scope>
</reference>
<dbReference type="PANTHER" id="PTHR22954:SF3">
    <property type="entry name" value="PROTEIN CBG08539"/>
    <property type="match status" value="1"/>
</dbReference>
<dbReference type="AlphaFoldDB" id="A0A4E9F1A1"/>
<gene>
    <name evidence="2" type="primary">Bm8971</name>
    <name evidence="2" type="ORF">BM_BM8971</name>
</gene>
<dbReference type="RefSeq" id="XP_042931601.1">
    <property type="nucleotide sequence ID" value="XM_043075667.1"/>
</dbReference>
<dbReference type="GeneID" id="6098127"/>
<dbReference type="InterPro" id="IPR005312">
    <property type="entry name" value="DUF1759"/>
</dbReference>